<sequence length="128" mass="14078">MIIRDPGGQVLLVQGVQFDGVDDPIVIESLVLREAIIWCLSLGFSVVCFEGDAKVVIDKINQASTRDNQIGAILEEIVGFFALHSGLSVRFVGRSSNRVAHLVARRALSLYPASCRNFDFAAWLNSRM</sequence>
<proteinExistence type="predicted"/>
<name>A0AAV2GKM3_9ROSI</name>
<dbReference type="InterPro" id="IPR036397">
    <property type="entry name" value="RNaseH_sf"/>
</dbReference>
<dbReference type="PANTHER" id="PTHR47074:SF48">
    <property type="entry name" value="POLYNUCLEOTIDYL TRANSFERASE, RIBONUCLEASE H-LIKE SUPERFAMILY PROTEIN"/>
    <property type="match status" value="1"/>
</dbReference>
<dbReference type="GO" id="GO:0004523">
    <property type="term" value="F:RNA-DNA hybrid ribonuclease activity"/>
    <property type="evidence" value="ECO:0007669"/>
    <property type="project" value="InterPro"/>
</dbReference>
<gene>
    <name evidence="2" type="ORF">LTRI10_LOCUS50163</name>
</gene>
<evidence type="ECO:0000259" key="1">
    <source>
        <dbReference type="Pfam" id="PF13456"/>
    </source>
</evidence>
<organism evidence="2 3">
    <name type="scientific">Linum trigynum</name>
    <dbReference type="NCBI Taxonomy" id="586398"/>
    <lineage>
        <taxon>Eukaryota</taxon>
        <taxon>Viridiplantae</taxon>
        <taxon>Streptophyta</taxon>
        <taxon>Embryophyta</taxon>
        <taxon>Tracheophyta</taxon>
        <taxon>Spermatophyta</taxon>
        <taxon>Magnoliopsida</taxon>
        <taxon>eudicotyledons</taxon>
        <taxon>Gunneridae</taxon>
        <taxon>Pentapetalae</taxon>
        <taxon>rosids</taxon>
        <taxon>fabids</taxon>
        <taxon>Malpighiales</taxon>
        <taxon>Linaceae</taxon>
        <taxon>Linum</taxon>
    </lineage>
</organism>
<dbReference type="Gene3D" id="3.30.420.10">
    <property type="entry name" value="Ribonuclease H-like superfamily/Ribonuclease H"/>
    <property type="match status" value="1"/>
</dbReference>
<feature type="domain" description="RNase H type-1" evidence="1">
    <location>
        <begin position="1"/>
        <end position="107"/>
    </location>
</feature>
<dbReference type="Pfam" id="PF13456">
    <property type="entry name" value="RVT_3"/>
    <property type="match status" value="1"/>
</dbReference>
<dbReference type="InterPro" id="IPR052929">
    <property type="entry name" value="RNase_H-like_EbsB-rel"/>
</dbReference>
<dbReference type="EMBL" id="OZ034822">
    <property type="protein sequence ID" value="CAL1410767.1"/>
    <property type="molecule type" value="Genomic_DNA"/>
</dbReference>
<dbReference type="Proteomes" id="UP001497516">
    <property type="component" value="Chromosome 9"/>
</dbReference>
<dbReference type="PANTHER" id="PTHR47074">
    <property type="entry name" value="BNAC02G40300D PROTEIN"/>
    <property type="match status" value="1"/>
</dbReference>
<evidence type="ECO:0000313" key="3">
    <source>
        <dbReference type="Proteomes" id="UP001497516"/>
    </source>
</evidence>
<protein>
    <recommendedName>
        <fullName evidence="1">RNase H type-1 domain-containing protein</fullName>
    </recommendedName>
</protein>
<dbReference type="AlphaFoldDB" id="A0AAV2GKM3"/>
<dbReference type="InterPro" id="IPR002156">
    <property type="entry name" value="RNaseH_domain"/>
</dbReference>
<accession>A0AAV2GKM3</accession>
<evidence type="ECO:0000313" key="2">
    <source>
        <dbReference type="EMBL" id="CAL1410767.1"/>
    </source>
</evidence>
<reference evidence="2 3" key="1">
    <citation type="submission" date="2024-04" db="EMBL/GenBank/DDBJ databases">
        <authorList>
            <person name="Fracassetti M."/>
        </authorList>
    </citation>
    <scope>NUCLEOTIDE SEQUENCE [LARGE SCALE GENOMIC DNA]</scope>
</reference>
<dbReference type="GO" id="GO:0003676">
    <property type="term" value="F:nucleic acid binding"/>
    <property type="evidence" value="ECO:0007669"/>
    <property type="project" value="InterPro"/>
</dbReference>
<keyword evidence="3" id="KW-1185">Reference proteome</keyword>